<proteinExistence type="predicted"/>
<keyword evidence="3" id="KW-1185">Reference proteome</keyword>
<organism evidence="2 3">
    <name type="scientific">Rhodococcus antarcticus</name>
    <dbReference type="NCBI Taxonomy" id="2987751"/>
    <lineage>
        <taxon>Bacteria</taxon>
        <taxon>Bacillati</taxon>
        <taxon>Actinomycetota</taxon>
        <taxon>Actinomycetes</taxon>
        <taxon>Mycobacteriales</taxon>
        <taxon>Nocardiaceae</taxon>
        <taxon>Rhodococcus</taxon>
    </lineage>
</organism>
<dbReference type="EMBL" id="CP110615">
    <property type="protein sequence ID" value="UZJ25368.1"/>
    <property type="molecule type" value="Genomic_DNA"/>
</dbReference>
<evidence type="ECO:0000313" key="2">
    <source>
        <dbReference type="EMBL" id="UZJ25368.1"/>
    </source>
</evidence>
<dbReference type="Proteomes" id="UP001164965">
    <property type="component" value="Chromosome"/>
</dbReference>
<evidence type="ECO:0000313" key="3">
    <source>
        <dbReference type="Proteomes" id="UP001164965"/>
    </source>
</evidence>
<feature type="compositionally biased region" description="Basic and acidic residues" evidence="1">
    <location>
        <begin position="63"/>
        <end position="73"/>
    </location>
</feature>
<protein>
    <submittedName>
        <fullName evidence="2">Uncharacterized protein</fullName>
    </submittedName>
</protein>
<gene>
    <name evidence="2" type="ORF">RHODO2019_02495</name>
</gene>
<accession>A0ABY6P1G9</accession>
<name>A0ABY6P1G9_9NOCA</name>
<dbReference type="RefSeq" id="WP_265383473.1">
    <property type="nucleotide sequence ID" value="NZ_CP110615.1"/>
</dbReference>
<feature type="region of interest" description="Disordered" evidence="1">
    <location>
        <begin position="63"/>
        <end position="116"/>
    </location>
</feature>
<sequence>MTELDVATQERLAAVTERRQRVLAGALDALALARTNAARSAHGLEIAAAGTSAEVSAAAVEAEKGGWGHRPDTTEIVVGDPDAAEDPSAAPVPRTSRSGTGGGAADDEVEGRDWLR</sequence>
<reference evidence="2" key="1">
    <citation type="submission" date="2022-10" db="EMBL/GenBank/DDBJ databases">
        <title>Rhodococcus sp.75.</title>
        <authorList>
            <person name="Sun M."/>
        </authorList>
    </citation>
    <scope>NUCLEOTIDE SEQUENCE</scope>
    <source>
        <strain evidence="2">75</strain>
    </source>
</reference>
<evidence type="ECO:0000256" key="1">
    <source>
        <dbReference type="SAM" id="MobiDB-lite"/>
    </source>
</evidence>